<evidence type="ECO:0000313" key="2">
    <source>
        <dbReference type="EMBL" id="CAL8077169.1"/>
    </source>
</evidence>
<protein>
    <submittedName>
        <fullName evidence="2">Uncharacterized protein</fullName>
    </submittedName>
</protein>
<evidence type="ECO:0000256" key="1">
    <source>
        <dbReference type="SAM" id="MobiDB-lite"/>
    </source>
</evidence>
<sequence>MDFSMPDKTFSLCRQELDDTTDHSVFEELSTEELHRCSISLSNKLSSWVMDLHNCKLIHICWAAALEETEKEVKMDSWWLRVGREIFKRKRQVLFKPKETTFGDQNAGPTRKRKHKAGEMKPKDKNNFGRVPVGHQFFFLDNLFADQKLLLPEYSTALGYLSPVCILQWKSTACGL</sequence>
<keyword evidence="3" id="KW-1185">Reference proteome</keyword>
<proteinExistence type="predicted"/>
<dbReference type="EMBL" id="CAXLJM020000012">
    <property type="protein sequence ID" value="CAL8077169.1"/>
    <property type="molecule type" value="Genomic_DNA"/>
</dbReference>
<gene>
    <name evidence="2" type="ORF">ODALV1_LOCUS3722</name>
</gene>
<comment type="caution">
    <text evidence="2">The sequence shown here is derived from an EMBL/GenBank/DDBJ whole genome shotgun (WGS) entry which is preliminary data.</text>
</comment>
<organism evidence="2 3">
    <name type="scientific">Orchesella dallaii</name>
    <dbReference type="NCBI Taxonomy" id="48710"/>
    <lineage>
        <taxon>Eukaryota</taxon>
        <taxon>Metazoa</taxon>
        <taxon>Ecdysozoa</taxon>
        <taxon>Arthropoda</taxon>
        <taxon>Hexapoda</taxon>
        <taxon>Collembola</taxon>
        <taxon>Entomobryomorpha</taxon>
        <taxon>Entomobryoidea</taxon>
        <taxon>Orchesellidae</taxon>
        <taxon>Orchesellinae</taxon>
        <taxon>Orchesella</taxon>
    </lineage>
</organism>
<accession>A0ABP1PVM9</accession>
<feature type="region of interest" description="Disordered" evidence="1">
    <location>
        <begin position="104"/>
        <end position="125"/>
    </location>
</feature>
<dbReference type="Proteomes" id="UP001642540">
    <property type="component" value="Unassembled WGS sequence"/>
</dbReference>
<evidence type="ECO:0000313" key="3">
    <source>
        <dbReference type="Proteomes" id="UP001642540"/>
    </source>
</evidence>
<name>A0ABP1PVM9_9HEXA</name>
<reference evidence="2 3" key="1">
    <citation type="submission" date="2024-08" db="EMBL/GenBank/DDBJ databases">
        <authorList>
            <person name="Cucini C."/>
            <person name="Frati F."/>
        </authorList>
    </citation>
    <scope>NUCLEOTIDE SEQUENCE [LARGE SCALE GENOMIC DNA]</scope>
</reference>